<protein>
    <submittedName>
        <fullName evidence="2">Cytosolic carboxypeptidase 6-like isoform X2</fullName>
    </submittedName>
</protein>
<keyword evidence="2" id="KW-0378">Hydrolase</keyword>
<accession>A0AAV4JLQ1</accession>
<reference evidence="2 3" key="1">
    <citation type="journal article" date="2021" name="Elife">
        <title>Chloroplast acquisition without the gene transfer in kleptoplastic sea slugs, Plakobranchus ocellatus.</title>
        <authorList>
            <person name="Maeda T."/>
            <person name="Takahashi S."/>
            <person name="Yoshida T."/>
            <person name="Shimamura S."/>
            <person name="Takaki Y."/>
            <person name="Nagai Y."/>
            <person name="Toyoda A."/>
            <person name="Suzuki Y."/>
            <person name="Arimoto A."/>
            <person name="Ishii H."/>
            <person name="Satoh N."/>
            <person name="Nishiyama T."/>
            <person name="Hasebe M."/>
            <person name="Maruyama T."/>
            <person name="Minagawa J."/>
            <person name="Obokata J."/>
            <person name="Shigenobu S."/>
        </authorList>
    </citation>
    <scope>NUCLEOTIDE SEQUENCE [LARGE SCALE GENOMIC DNA]</scope>
</reference>
<comment type="caution">
    <text evidence="2">The sequence shown here is derived from an EMBL/GenBank/DDBJ whole genome shotgun (WGS) entry which is preliminary data.</text>
</comment>
<dbReference type="EMBL" id="BMAT01013950">
    <property type="protein sequence ID" value="GFS23684.1"/>
    <property type="molecule type" value="Genomic_DNA"/>
</dbReference>
<evidence type="ECO:0000256" key="1">
    <source>
        <dbReference type="SAM" id="MobiDB-lite"/>
    </source>
</evidence>
<keyword evidence="2" id="KW-0121">Carboxypeptidase</keyword>
<keyword evidence="2" id="KW-0645">Protease</keyword>
<dbReference type="GO" id="GO:0004180">
    <property type="term" value="F:carboxypeptidase activity"/>
    <property type="evidence" value="ECO:0007669"/>
    <property type="project" value="UniProtKB-KW"/>
</dbReference>
<evidence type="ECO:0000313" key="2">
    <source>
        <dbReference type="EMBL" id="GFS23684.1"/>
    </source>
</evidence>
<evidence type="ECO:0000313" key="3">
    <source>
        <dbReference type="Proteomes" id="UP000762676"/>
    </source>
</evidence>
<dbReference type="Proteomes" id="UP000762676">
    <property type="component" value="Unassembled WGS sequence"/>
</dbReference>
<name>A0AAV4JLQ1_9GAST</name>
<keyword evidence="3" id="KW-1185">Reference proteome</keyword>
<sequence>MKLGRNLARTFLDYYKLTGFISAKPSSSLVPKMSGGGGGQTTQNGPGGASRSVRGENTGRFEPGSSRIQGDGNFNRKEDRMGRKSCDQNGRVGSCYSDLPSQQQNLFAGQPRDNRRL</sequence>
<feature type="region of interest" description="Disordered" evidence="1">
    <location>
        <begin position="25"/>
        <end position="117"/>
    </location>
</feature>
<gene>
    <name evidence="2" type="ORF">ElyMa_006984200</name>
</gene>
<feature type="compositionally biased region" description="Gly residues" evidence="1">
    <location>
        <begin position="34"/>
        <end position="48"/>
    </location>
</feature>
<organism evidence="2 3">
    <name type="scientific">Elysia marginata</name>
    <dbReference type="NCBI Taxonomy" id="1093978"/>
    <lineage>
        <taxon>Eukaryota</taxon>
        <taxon>Metazoa</taxon>
        <taxon>Spiralia</taxon>
        <taxon>Lophotrochozoa</taxon>
        <taxon>Mollusca</taxon>
        <taxon>Gastropoda</taxon>
        <taxon>Heterobranchia</taxon>
        <taxon>Euthyneura</taxon>
        <taxon>Panpulmonata</taxon>
        <taxon>Sacoglossa</taxon>
        <taxon>Placobranchoidea</taxon>
        <taxon>Plakobranchidae</taxon>
        <taxon>Elysia</taxon>
    </lineage>
</organism>
<feature type="compositionally biased region" description="Basic and acidic residues" evidence="1">
    <location>
        <begin position="74"/>
        <end position="86"/>
    </location>
</feature>
<proteinExistence type="predicted"/>
<dbReference type="AlphaFoldDB" id="A0AAV4JLQ1"/>